<dbReference type="GO" id="GO:0001522">
    <property type="term" value="P:pseudouridine synthesis"/>
    <property type="evidence" value="ECO:0007669"/>
    <property type="project" value="InterPro"/>
</dbReference>
<evidence type="ECO:0000256" key="7">
    <source>
        <dbReference type="ARBA" id="ARBA00079696"/>
    </source>
</evidence>
<comment type="function">
    <text evidence="5">Pseudouridine synthase that catalyzes pseudouridylation of mRNAs.</text>
</comment>
<sequence length="758" mass="83703">MFYTYHSSGSFIAITFYHLTSNAPFKNPLLTHVFGSNSPAARTVRTPNGSKGSEIGMDEEASDSVSTSCFISDHEGFFGSIKNSTRDFVVTEININGQLVNETTSLENVSPRLSDSSRQTCLGGELKIEGNIRPLTTEDVREETDSTPVELGCGVTDCHNVDTSAVCEEAFDLEKVLGQVANEALEQFAASVRDRDATRLVKPAKSTELSLGTFPEKHQRALVHRAVRHNFPYLMTLTNKAEVLVKEDPNYEELARLVSEEEAGDFFRFIDAKAPNASFTFAQDDNKEHRKVVHHFLSKRFGKLVETKSFSDVSGPGLQKTAITVRFRARSKPAKKRTAADCQDDSVIYTGFTLRKENLETLEAINYMAALLGVLPSDFTYAGIKDKRALTHQSMVVKKISPERLTQKSPEFEKKGIQLSHIRPVSQPLHLGRLQGNRFQLVVRDLRPHRPASSADLPHLIQEALDNAKAKGFVNLYGPQRFGAGQSVKADQVGLALLKEEMVTAVRLFFTPDEGDALQNRAKTHFLQTDNAKESLALMPEHKVRERLMLRALHRYGTGREGCTRGWLSLPHGMRVFYIHAYCSRVWNEAAAFRLRLPACGAGALQGDLVWAREGRGKGEEQTPQQFVYIQKIHIVTAAEEADGVFSLSQVVLPMPGNSVTYPENVVGPWYRERAGEGRLTELQVQSLSSKAERPGLLPPPAGVHPEPHAPTAGTFREQSRGERPSASTPAAGPSLALSFDLDASCYAHGLSPGNHEV</sequence>
<dbReference type="AlphaFoldDB" id="A0A9Q1G3B6"/>
<dbReference type="GO" id="GO:0003723">
    <property type="term" value="F:RNA binding"/>
    <property type="evidence" value="ECO:0007669"/>
    <property type="project" value="InterPro"/>
</dbReference>
<evidence type="ECO:0000256" key="8">
    <source>
        <dbReference type="SAM" id="MobiDB-lite"/>
    </source>
</evidence>
<dbReference type="PIRSF" id="PIRSF037016">
    <property type="entry name" value="Pseudouridin_synth_euk_prd"/>
    <property type="match status" value="1"/>
</dbReference>
<dbReference type="InterPro" id="IPR056961">
    <property type="entry name" value="R3H_PUS7L"/>
</dbReference>
<comment type="similarity">
    <text evidence="2">Belongs to the pseudouridine synthase TruD family.</text>
</comment>
<dbReference type="PANTHER" id="PTHR13326">
    <property type="entry name" value="TRNA PSEUDOURIDINE SYNTHASE D"/>
    <property type="match status" value="1"/>
</dbReference>
<dbReference type="CDD" id="cd02576">
    <property type="entry name" value="PseudoU_synth_ScPUS7"/>
    <property type="match status" value="1"/>
</dbReference>
<dbReference type="InterPro" id="IPR001656">
    <property type="entry name" value="PsdUridine_synth_TruD"/>
</dbReference>
<feature type="domain" description="TRUD" evidence="9">
    <location>
        <begin position="472"/>
        <end position="699"/>
    </location>
</feature>
<evidence type="ECO:0000313" key="10">
    <source>
        <dbReference type="EMBL" id="KAJ8374139.1"/>
    </source>
</evidence>
<evidence type="ECO:0000313" key="11">
    <source>
        <dbReference type="Proteomes" id="UP001152622"/>
    </source>
</evidence>
<evidence type="ECO:0000256" key="3">
    <source>
        <dbReference type="ARBA" id="ARBA00022664"/>
    </source>
</evidence>
<keyword evidence="11" id="KW-1185">Reference proteome</keyword>
<comment type="caution">
    <text evidence="10">The sequence shown here is derived from an EMBL/GenBank/DDBJ whole genome shotgun (WGS) entry which is preliminary data.</text>
</comment>
<evidence type="ECO:0000256" key="6">
    <source>
        <dbReference type="ARBA" id="ARBA00067866"/>
    </source>
</evidence>
<evidence type="ECO:0000259" key="9">
    <source>
        <dbReference type="PROSITE" id="PS50984"/>
    </source>
</evidence>
<gene>
    <name evidence="10" type="ORF">SKAU_G00047190</name>
</gene>
<dbReference type="OrthoDB" id="447290at2759"/>
<name>A0A9Q1G3B6_SYNKA</name>
<dbReference type="GO" id="GO:0005634">
    <property type="term" value="C:nucleus"/>
    <property type="evidence" value="ECO:0007669"/>
    <property type="project" value="TreeGrafter"/>
</dbReference>
<feature type="region of interest" description="Disordered" evidence="8">
    <location>
        <begin position="687"/>
        <end position="734"/>
    </location>
</feature>
<evidence type="ECO:0000256" key="4">
    <source>
        <dbReference type="ARBA" id="ARBA00023235"/>
    </source>
</evidence>
<dbReference type="InterPro" id="IPR011760">
    <property type="entry name" value="PsdUridine_synth_TruD_insert"/>
</dbReference>
<keyword evidence="4" id="KW-0413">Isomerase</keyword>
<evidence type="ECO:0000256" key="1">
    <source>
        <dbReference type="ARBA" id="ARBA00001166"/>
    </source>
</evidence>
<dbReference type="EMBL" id="JAINUF010000002">
    <property type="protein sequence ID" value="KAJ8374139.1"/>
    <property type="molecule type" value="Genomic_DNA"/>
</dbReference>
<organism evidence="10 11">
    <name type="scientific">Synaphobranchus kaupii</name>
    <name type="common">Kaup's arrowtooth eel</name>
    <dbReference type="NCBI Taxonomy" id="118154"/>
    <lineage>
        <taxon>Eukaryota</taxon>
        <taxon>Metazoa</taxon>
        <taxon>Chordata</taxon>
        <taxon>Craniata</taxon>
        <taxon>Vertebrata</taxon>
        <taxon>Euteleostomi</taxon>
        <taxon>Actinopterygii</taxon>
        <taxon>Neopterygii</taxon>
        <taxon>Teleostei</taxon>
        <taxon>Anguilliformes</taxon>
        <taxon>Synaphobranchidae</taxon>
        <taxon>Synaphobranchus</taxon>
    </lineage>
</organism>
<reference evidence="10" key="1">
    <citation type="journal article" date="2023" name="Science">
        <title>Genome structures resolve the early diversification of teleost fishes.</title>
        <authorList>
            <person name="Parey E."/>
            <person name="Louis A."/>
            <person name="Montfort J."/>
            <person name="Bouchez O."/>
            <person name="Roques C."/>
            <person name="Iampietro C."/>
            <person name="Lluch J."/>
            <person name="Castinel A."/>
            <person name="Donnadieu C."/>
            <person name="Desvignes T."/>
            <person name="Floi Bucao C."/>
            <person name="Jouanno E."/>
            <person name="Wen M."/>
            <person name="Mejri S."/>
            <person name="Dirks R."/>
            <person name="Jansen H."/>
            <person name="Henkel C."/>
            <person name="Chen W.J."/>
            <person name="Zahm M."/>
            <person name="Cabau C."/>
            <person name="Klopp C."/>
            <person name="Thompson A.W."/>
            <person name="Robinson-Rechavi M."/>
            <person name="Braasch I."/>
            <person name="Lecointre G."/>
            <person name="Bobe J."/>
            <person name="Postlethwait J.H."/>
            <person name="Berthelot C."/>
            <person name="Roest Crollius H."/>
            <person name="Guiguen Y."/>
        </authorList>
    </citation>
    <scope>NUCLEOTIDE SEQUENCE</scope>
    <source>
        <strain evidence="10">WJC10195</strain>
    </source>
</reference>
<dbReference type="InterPro" id="IPR042214">
    <property type="entry name" value="TruD_catalytic"/>
</dbReference>
<dbReference type="Pfam" id="PF25094">
    <property type="entry name" value="R3H_PUS7L"/>
    <property type="match status" value="1"/>
</dbReference>
<dbReference type="InterPro" id="IPR056963">
    <property type="entry name" value="PUS7L_N"/>
</dbReference>
<dbReference type="FunFam" id="3.30.2350.20:FF:000005">
    <property type="entry name" value="pseudouridylate synthase 7 homolog-like protein"/>
    <property type="match status" value="1"/>
</dbReference>
<dbReference type="Gene3D" id="3.30.2350.20">
    <property type="entry name" value="TruD, catalytic domain"/>
    <property type="match status" value="2"/>
</dbReference>
<keyword evidence="3" id="KW-0507">mRNA processing</keyword>
<dbReference type="PANTHER" id="PTHR13326:SF21">
    <property type="entry name" value="PSEUDOURIDYLATE SYNTHASE PUS7L"/>
    <property type="match status" value="1"/>
</dbReference>
<evidence type="ECO:0000256" key="2">
    <source>
        <dbReference type="ARBA" id="ARBA00007953"/>
    </source>
</evidence>
<dbReference type="Pfam" id="PF01142">
    <property type="entry name" value="TruD"/>
    <property type="match status" value="1"/>
</dbReference>
<evidence type="ECO:0000256" key="5">
    <source>
        <dbReference type="ARBA" id="ARBA00057241"/>
    </source>
</evidence>
<dbReference type="GO" id="GO:0006397">
    <property type="term" value="P:mRNA processing"/>
    <property type="evidence" value="ECO:0007669"/>
    <property type="project" value="UniProtKB-KW"/>
</dbReference>
<comment type="catalytic activity">
    <reaction evidence="1">
        <text>a uridine in mRNA = a pseudouridine in mRNA</text>
        <dbReference type="Rhea" id="RHEA:56644"/>
        <dbReference type="Rhea" id="RHEA-COMP:14658"/>
        <dbReference type="Rhea" id="RHEA-COMP:14659"/>
        <dbReference type="ChEBI" id="CHEBI:65314"/>
        <dbReference type="ChEBI" id="CHEBI:65315"/>
    </reaction>
</comment>
<dbReference type="PROSITE" id="PS50984">
    <property type="entry name" value="TRUD"/>
    <property type="match status" value="1"/>
</dbReference>
<proteinExistence type="inferred from homology"/>
<dbReference type="Proteomes" id="UP001152622">
    <property type="component" value="Chromosome 2"/>
</dbReference>
<dbReference type="GO" id="GO:0009982">
    <property type="term" value="F:pseudouridine synthase activity"/>
    <property type="evidence" value="ECO:0007669"/>
    <property type="project" value="InterPro"/>
</dbReference>
<protein>
    <recommendedName>
        <fullName evidence="6">Pseudouridylate synthase PUS7L</fullName>
    </recommendedName>
    <alternativeName>
        <fullName evidence="7">Pseudouridylate synthase 7 homolog-like protein</fullName>
    </alternativeName>
</protein>
<dbReference type="SUPFAM" id="SSF55120">
    <property type="entry name" value="Pseudouridine synthase"/>
    <property type="match status" value="1"/>
</dbReference>
<dbReference type="Pfam" id="PF23943">
    <property type="entry name" value="PUS7L_N"/>
    <property type="match status" value="1"/>
</dbReference>
<dbReference type="InterPro" id="IPR020103">
    <property type="entry name" value="PsdUridine_synth_cat_dom_sf"/>
</dbReference>
<accession>A0A9Q1G3B6</accession>